<evidence type="ECO:0000256" key="4">
    <source>
        <dbReference type="ARBA" id="ARBA00023136"/>
    </source>
</evidence>
<keyword evidence="3 6" id="KW-1133">Transmembrane helix</keyword>
<keyword evidence="4 6" id="KW-0472">Membrane</keyword>
<feature type="transmembrane region" description="Helical" evidence="6">
    <location>
        <begin position="161"/>
        <end position="178"/>
    </location>
</feature>
<dbReference type="RefSeq" id="WP_342373342.1">
    <property type="nucleotide sequence ID" value="NZ_CP115965.1"/>
</dbReference>
<evidence type="ECO:0000313" key="8">
    <source>
        <dbReference type="EMBL" id="WZW99844.1"/>
    </source>
</evidence>
<sequence length="402" mass="43918">MPDSFLVRTTERLDLRRRGVFVGSAVRQGFRRVRGSLFPIVVAAFGASLAWLVAERVFGHTSPIFAPIAAWVCLGFKVDREPRKVAELGLGASVGVLIGELLTHFFDAGWWQIGVVLVVAACFGRFIDRGDLTTMQAGVNGIVIVGMSWLDAALGGVQSRWVEALIGVSVAFVIAVLLPRHPTSRPRRYATSALIALAEMLELIGRGLTTGDREVLGDVKAQRRVLTDVSDDWERTIKTARDVVGFNPALRRHRGEVAELGRLFRLLRRAVRSAMLLERQAVGMTEEVGWMPEVGGLVSDTARAARLLADAVRTWSRPDRARALLLDTAAQLAPSQMRADYWRSVALMVLLRALVVDLLQMTGLSRDAARAALAETEGRPFADDDPERGPHASDDGASPLWG</sequence>
<protein>
    <submittedName>
        <fullName evidence="8">FUSC family protein</fullName>
    </submittedName>
</protein>
<evidence type="ECO:0000259" key="7">
    <source>
        <dbReference type="Pfam" id="PF13515"/>
    </source>
</evidence>
<evidence type="ECO:0000256" key="2">
    <source>
        <dbReference type="ARBA" id="ARBA00022692"/>
    </source>
</evidence>
<proteinExistence type="predicted"/>
<keyword evidence="9" id="KW-1185">Reference proteome</keyword>
<feature type="domain" description="Integral membrane bound transporter" evidence="7">
    <location>
        <begin position="49"/>
        <end position="174"/>
    </location>
</feature>
<feature type="region of interest" description="Disordered" evidence="5">
    <location>
        <begin position="375"/>
        <end position="402"/>
    </location>
</feature>
<reference evidence="8 9" key="1">
    <citation type="journal article" date="2023" name="Environ Microbiome">
        <title>A coral-associated actinobacterium mitigates coral bleaching under heat stress.</title>
        <authorList>
            <person name="Li J."/>
            <person name="Zou Y."/>
            <person name="Li Q."/>
            <person name="Zhang J."/>
            <person name="Bourne D.G."/>
            <person name="Lyu Y."/>
            <person name="Liu C."/>
            <person name="Zhang S."/>
        </authorList>
    </citation>
    <scope>NUCLEOTIDE SEQUENCE [LARGE SCALE GENOMIC DNA]</scope>
    <source>
        <strain evidence="8 9">SCSIO 13291</strain>
    </source>
</reference>
<feature type="compositionally biased region" description="Basic and acidic residues" evidence="5">
    <location>
        <begin position="376"/>
        <end position="394"/>
    </location>
</feature>
<dbReference type="Proteomes" id="UP001434337">
    <property type="component" value="Chromosome"/>
</dbReference>
<evidence type="ECO:0000256" key="1">
    <source>
        <dbReference type="ARBA" id="ARBA00004141"/>
    </source>
</evidence>
<evidence type="ECO:0000313" key="9">
    <source>
        <dbReference type="Proteomes" id="UP001434337"/>
    </source>
</evidence>
<comment type="subcellular location">
    <subcellularLocation>
        <location evidence="1">Membrane</location>
        <topology evidence="1">Multi-pass membrane protein</topology>
    </subcellularLocation>
</comment>
<accession>A0ABZ3CAP6</accession>
<evidence type="ECO:0000256" key="6">
    <source>
        <dbReference type="SAM" id="Phobius"/>
    </source>
</evidence>
<feature type="transmembrane region" description="Helical" evidence="6">
    <location>
        <begin position="109"/>
        <end position="127"/>
    </location>
</feature>
<name>A0ABZ3CAP6_9ACTN</name>
<dbReference type="EMBL" id="CP115965">
    <property type="protein sequence ID" value="WZW99844.1"/>
    <property type="molecule type" value="Genomic_DNA"/>
</dbReference>
<evidence type="ECO:0000256" key="3">
    <source>
        <dbReference type="ARBA" id="ARBA00022989"/>
    </source>
</evidence>
<dbReference type="Pfam" id="PF13515">
    <property type="entry name" value="FUSC_2"/>
    <property type="match status" value="1"/>
</dbReference>
<keyword evidence="2 6" id="KW-0812">Transmembrane</keyword>
<evidence type="ECO:0000256" key="5">
    <source>
        <dbReference type="SAM" id="MobiDB-lite"/>
    </source>
</evidence>
<feature type="transmembrane region" description="Helical" evidence="6">
    <location>
        <begin position="139"/>
        <end position="155"/>
    </location>
</feature>
<feature type="transmembrane region" description="Helical" evidence="6">
    <location>
        <begin position="37"/>
        <end position="54"/>
    </location>
</feature>
<organism evidence="8 9">
    <name type="scientific">Propioniciclava soli</name>
    <dbReference type="NCBI Taxonomy" id="2775081"/>
    <lineage>
        <taxon>Bacteria</taxon>
        <taxon>Bacillati</taxon>
        <taxon>Actinomycetota</taxon>
        <taxon>Actinomycetes</taxon>
        <taxon>Propionibacteriales</taxon>
        <taxon>Propionibacteriaceae</taxon>
        <taxon>Propioniciclava</taxon>
    </lineage>
</organism>
<dbReference type="InterPro" id="IPR049453">
    <property type="entry name" value="Memb_transporter_dom"/>
</dbReference>
<gene>
    <name evidence="8" type="ORF">PCC79_06545</name>
</gene>